<evidence type="ECO:0000259" key="8">
    <source>
        <dbReference type="Pfam" id="PF09811"/>
    </source>
</evidence>
<dbReference type="Proteomes" id="UP000541558">
    <property type="component" value="Unassembled WGS sequence"/>
</dbReference>
<accession>A0A8H5BNN6</accession>
<dbReference type="InterPro" id="IPR019191">
    <property type="entry name" value="Essential_protein_Yae1_N"/>
</dbReference>
<evidence type="ECO:0000256" key="2">
    <source>
        <dbReference type="ARBA" id="ARBA00004496"/>
    </source>
</evidence>
<dbReference type="PANTHER" id="PTHR18829:SF0">
    <property type="entry name" value="PROTEIN YAE1 HOMOLOG"/>
    <property type="match status" value="1"/>
</dbReference>
<dbReference type="GO" id="GO:0005634">
    <property type="term" value="C:nucleus"/>
    <property type="evidence" value="ECO:0007669"/>
    <property type="project" value="UniProtKB-SubCell"/>
</dbReference>
<evidence type="ECO:0000256" key="1">
    <source>
        <dbReference type="ARBA" id="ARBA00004123"/>
    </source>
</evidence>
<dbReference type="AlphaFoldDB" id="A0A8H5BNN6"/>
<proteinExistence type="inferred from homology"/>
<dbReference type="Pfam" id="PF09811">
    <property type="entry name" value="Yae1_N"/>
    <property type="match status" value="1"/>
</dbReference>
<evidence type="ECO:0000256" key="7">
    <source>
        <dbReference type="ARBA" id="ARBA00023242"/>
    </source>
</evidence>
<organism evidence="9 10">
    <name type="scientific">Ephemerocybe angulata</name>
    <dbReference type="NCBI Taxonomy" id="980116"/>
    <lineage>
        <taxon>Eukaryota</taxon>
        <taxon>Fungi</taxon>
        <taxon>Dikarya</taxon>
        <taxon>Basidiomycota</taxon>
        <taxon>Agaricomycotina</taxon>
        <taxon>Agaricomycetes</taxon>
        <taxon>Agaricomycetidae</taxon>
        <taxon>Agaricales</taxon>
        <taxon>Agaricineae</taxon>
        <taxon>Psathyrellaceae</taxon>
        <taxon>Ephemerocybe</taxon>
    </lineage>
</organism>
<feature type="domain" description="Essential protein Yae1 N-terminal" evidence="8">
    <location>
        <begin position="31"/>
        <end position="69"/>
    </location>
</feature>
<evidence type="ECO:0000256" key="4">
    <source>
        <dbReference type="ARBA" id="ARBA00017286"/>
    </source>
</evidence>
<comment type="caution">
    <text evidence="9">The sequence shown here is derived from an EMBL/GenBank/DDBJ whole genome shotgun (WGS) entry which is preliminary data.</text>
</comment>
<gene>
    <name evidence="9" type="ORF">D9611_001055</name>
</gene>
<evidence type="ECO:0000313" key="10">
    <source>
        <dbReference type="Proteomes" id="UP000541558"/>
    </source>
</evidence>
<keyword evidence="10" id="KW-1185">Reference proteome</keyword>
<keyword evidence="6" id="KW-0963">Cytoplasm</keyword>
<comment type="similarity">
    <text evidence="3">Belongs to the YAE1 family.</text>
</comment>
<name>A0A8H5BNN6_9AGAR</name>
<reference evidence="9 10" key="1">
    <citation type="journal article" date="2020" name="ISME J.">
        <title>Uncovering the hidden diversity of litter-decomposition mechanisms in mushroom-forming fungi.</title>
        <authorList>
            <person name="Floudas D."/>
            <person name="Bentzer J."/>
            <person name="Ahren D."/>
            <person name="Johansson T."/>
            <person name="Persson P."/>
            <person name="Tunlid A."/>
        </authorList>
    </citation>
    <scope>NUCLEOTIDE SEQUENCE [LARGE SCALE GENOMIC DNA]</scope>
    <source>
        <strain evidence="9 10">CBS 175.51</strain>
    </source>
</reference>
<dbReference type="PANTHER" id="PTHR18829">
    <property type="entry name" value="PROTEIN YAE1 HOMOLOG"/>
    <property type="match status" value="1"/>
</dbReference>
<evidence type="ECO:0000256" key="3">
    <source>
        <dbReference type="ARBA" id="ARBA00007096"/>
    </source>
</evidence>
<evidence type="ECO:0000313" key="9">
    <source>
        <dbReference type="EMBL" id="KAF5326523.1"/>
    </source>
</evidence>
<keyword evidence="7" id="KW-0539">Nucleus</keyword>
<dbReference type="GO" id="GO:0005737">
    <property type="term" value="C:cytoplasm"/>
    <property type="evidence" value="ECO:0007669"/>
    <property type="project" value="UniProtKB-SubCell"/>
</dbReference>
<sequence>MDSPWDEEISNDAYNGESHWQKIASDFTNAGYRDGITAGKEGALQDGFDSGFAVTGAPLGRDIGRIRGISAALLALTNKGTLALSSSTPGVRDGLRDIAAQLADIRFSDIVPPDLEAEEHAREHMRVEGEALEMDSEELNDKKDVEGLEDLLAGMSASGNGKERRPQRPTMQDFEVLKKRLEALVGTLGLQIQLS</sequence>
<dbReference type="OrthoDB" id="20086at2759"/>
<evidence type="ECO:0000256" key="5">
    <source>
        <dbReference type="ARBA" id="ARBA00018400"/>
    </source>
</evidence>
<dbReference type="InterPro" id="IPR038881">
    <property type="entry name" value="Yae1-like"/>
</dbReference>
<dbReference type="EMBL" id="JAACJK010000163">
    <property type="protein sequence ID" value="KAF5326523.1"/>
    <property type="molecule type" value="Genomic_DNA"/>
</dbReference>
<comment type="subcellular location">
    <subcellularLocation>
        <location evidence="2">Cytoplasm</location>
    </subcellularLocation>
    <subcellularLocation>
        <location evidence="1">Nucleus</location>
    </subcellularLocation>
</comment>
<protein>
    <recommendedName>
        <fullName evidence="5">Protein YAE1</fullName>
    </recommendedName>
    <alternativeName>
        <fullName evidence="4">Protein yae1</fullName>
    </alternativeName>
</protein>
<evidence type="ECO:0000256" key="6">
    <source>
        <dbReference type="ARBA" id="ARBA00022490"/>
    </source>
</evidence>